<feature type="compositionally biased region" description="Low complexity" evidence="11">
    <location>
        <begin position="390"/>
        <end position="420"/>
    </location>
</feature>
<dbReference type="GO" id="GO:0046872">
    <property type="term" value="F:metal ion binding"/>
    <property type="evidence" value="ECO:0007669"/>
    <property type="project" value="UniProtKB-KW"/>
</dbReference>
<dbReference type="InterPro" id="IPR054481">
    <property type="entry name" value="GWD1_pHisD"/>
</dbReference>
<evidence type="ECO:0000256" key="1">
    <source>
        <dbReference type="ARBA" id="ARBA00001946"/>
    </source>
</evidence>
<evidence type="ECO:0000256" key="5">
    <source>
        <dbReference type="ARBA" id="ARBA00022723"/>
    </source>
</evidence>
<evidence type="ECO:0000256" key="6">
    <source>
        <dbReference type="ARBA" id="ARBA00022741"/>
    </source>
</evidence>
<feature type="compositionally biased region" description="Low complexity" evidence="11">
    <location>
        <begin position="299"/>
        <end position="333"/>
    </location>
</feature>
<keyword evidence="7" id="KW-0418">Kinase</keyword>
<dbReference type="EMBL" id="BMAR01000017">
    <property type="protein sequence ID" value="GFR47292.1"/>
    <property type="molecule type" value="Genomic_DNA"/>
</dbReference>
<evidence type="ECO:0000313" key="17">
    <source>
        <dbReference type="Proteomes" id="UP001054857"/>
    </source>
</evidence>
<evidence type="ECO:0000256" key="9">
    <source>
        <dbReference type="ARBA" id="ARBA00022842"/>
    </source>
</evidence>
<organism evidence="16 17">
    <name type="scientific">Astrephomene gubernaculifera</name>
    <dbReference type="NCBI Taxonomy" id="47775"/>
    <lineage>
        <taxon>Eukaryota</taxon>
        <taxon>Viridiplantae</taxon>
        <taxon>Chlorophyta</taxon>
        <taxon>core chlorophytes</taxon>
        <taxon>Chlorophyceae</taxon>
        <taxon>CS clade</taxon>
        <taxon>Chlamydomonadales</taxon>
        <taxon>Astrephomenaceae</taxon>
        <taxon>Astrephomene</taxon>
    </lineage>
</organism>
<proteinExistence type="inferred from homology"/>
<dbReference type="PANTHER" id="PTHR46999:SF1">
    <property type="entry name" value="ALPHA-GLUCAN WATER DIKINASE 1, CHLOROPLASTIC"/>
    <property type="match status" value="1"/>
</dbReference>
<keyword evidence="9" id="KW-0460">Magnesium</keyword>
<keyword evidence="8" id="KW-0067">ATP-binding</keyword>
<keyword evidence="17" id="KW-1185">Reference proteome</keyword>
<gene>
    <name evidence="16" type="ORF">Agub_g8979</name>
</gene>
<feature type="compositionally biased region" description="Gly residues" evidence="11">
    <location>
        <begin position="1200"/>
        <end position="1211"/>
    </location>
</feature>
<evidence type="ECO:0000313" key="16">
    <source>
        <dbReference type="EMBL" id="GFR47292.1"/>
    </source>
</evidence>
<dbReference type="Gene3D" id="3.30.470.20">
    <property type="entry name" value="ATP-grasp fold, B domain"/>
    <property type="match status" value="1"/>
</dbReference>
<keyword evidence="10" id="KW-0119">Carbohydrate metabolism</keyword>
<feature type="domain" description="Alpha-glucan water dikinase phosphohistidine-like" evidence="13">
    <location>
        <begin position="1084"/>
        <end position="1192"/>
    </location>
</feature>
<dbReference type="InterPro" id="IPR055495">
    <property type="entry name" value="CWD_DUF7067"/>
</dbReference>
<feature type="region of interest" description="Disordered" evidence="11">
    <location>
        <begin position="1328"/>
        <end position="1347"/>
    </location>
</feature>
<evidence type="ECO:0000256" key="7">
    <source>
        <dbReference type="ARBA" id="ARBA00022777"/>
    </source>
</evidence>
<evidence type="ECO:0000256" key="3">
    <source>
        <dbReference type="ARBA" id="ARBA00011738"/>
    </source>
</evidence>
<dbReference type="InterPro" id="IPR056301">
    <property type="entry name" value="GWD-like_N_Ig"/>
</dbReference>
<feature type="domain" description="Alpha-glucan water dikinase-like N-terminal Ig-like" evidence="14">
    <location>
        <begin position="83"/>
        <end position="204"/>
    </location>
</feature>
<feature type="region of interest" description="Disordered" evidence="11">
    <location>
        <begin position="387"/>
        <end position="453"/>
    </location>
</feature>
<evidence type="ECO:0008006" key="18">
    <source>
        <dbReference type="Google" id="ProtNLM"/>
    </source>
</evidence>
<reference evidence="16 17" key="1">
    <citation type="journal article" date="2021" name="Sci. Rep.">
        <title>Genome sequencing of the multicellular alga Astrephomene provides insights into convergent evolution of germ-soma differentiation.</title>
        <authorList>
            <person name="Yamashita S."/>
            <person name="Yamamoto K."/>
            <person name="Matsuzaki R."/>
            <person name="Suzuki S."/>
            <person name="Yamaguchi H."/>
            <person name="Hirooka S."/>
            <person name="Minakuchi Y."/>
            <person name="Miyagishima S."/>
            <person name="Kawachi M."/>
            <person name="Toyoda A."/>
            <person name="Nozaki H."/>
        </authorList>
    </citation>
    <scope>NUCLEOTIDE SEQUENCE [LARGE SCALE GENOMIC DNA]</scope>
    <source>
        <strain evidence="16 17">NIES-4017</strain>
    </source>
</reference>
<comment type="subunit">
    <text evidence="3">Homodimer.</text>
</comment>
<feature type="domain" description="Pyruvate phosphate dikinase AMP/ATP-binding" evidence="12">
    <location>
        <begin position="1393"/>
        <end position="1597"/>
    </location>
</feature>
<dbReference type="Pfam" id="PF22973">
    <property type="entry name" value="GWD1_pHisD"/>
    <property type="match status" value="1"/>
</dbReference>
<dbReference type="Pfam" id="PF01326">
    <property type="entry name" value="PPDK_N"/>
    <property type="match status" value="1"/>
</dbReference>
<evidence type="ECO:0000256" key="10">
    <source>
        <dbReference type="ARBA" id="ARBA00023277"/>
    </source>
</evidence>
<evidence type="ECO:0000259" key="12">
    <source>
        <dbReference type="Pfam" id="PF01326"/>
    </source>
</evidence>
<comment type="similarity">
    <text evidence="2">Belongs to the PEP-utilizing enzyme family.</text>
</comment>
<dbReference type="SUPFAM" id="SSF56059">
    <property type="entry name" value="Glutathione synthetase ATP-binding domain-like"/>
    <property type="match status" value="1"/>
</dbReference>
<dbReference type="Proteomes" id="UP001054857">
    <property type="component" value="Unassembled WGS sequence"/>
</dbReference>
<evidence type="ECO:0000256" key="4">
    <source>
        <dbReference type="ARBA" id="ARBA00022679"/>
    </source>
</evidence>
<dbReference type="InterPro" id="IPR002192">
    <property type="entry name" value="PPDK_AMP/ATP-bd"/>
</dbReference>
<accession>A0AAD3DV89</accession>
<dbReference type="PANTHER" id="PTHR46999">
    <property type="entry name" value="ALPHA-GLUCAN WATER DIKINASE 1, CHLOROPLASTIC-RELATED"/>
    <property type="match status" value="1"/>
</dbReference>
<dbReference type="Gene3D" id="3.30.1490.20">
    <property type="entry name" value="ATP-grasp fold, A domain"/>
    <property type="match status" value="1"/>
</dbReference>
<feature type="compositionally biased region" description="Low complexity" evidence="11">
    <location>
        <begin position="1328"/>
        <end position="1346"/>
    </location>
</feature>
<keyword evidence="4" id="KW-0808">Transferase</keyword>
<feature type="region of interest" description="Disordered" evidence="11">
    <location>
        <begin position="1194"/>
        <end position="1215"/>
    </location>
</feature>
<dbReference type="GO" id="GO:0016301">
    <property type="term" value="F:kinase activity"/>
    <property type="evidence" value="ECO:0007669"/>
    <property type="project" value="UniProtKB-KW"/>
</dbReference>
<keyword evidence="5" id="KW-0479">Metal-binding</keyword>
<evidence type="ECO:0000259" key="14">
    <source>
        <dbReference type="Pfam" id="PF23166"/>
    </source>
</evidence>
<feature type="domain" description="Alpha-glucan water dikinase-like N-terminal Ig-like" evidence="14">
    <location>
        <begin position="499"/>
        <end position="635"/>
    </location>
</feature>
<evidence type="ECO:0000256" key="2">
    <source>
        <dbReference type="ARBA" id="ARBA00007837"/>
    </source>
</evidence>
<dbReference type="InterPro" id="IPR013815">
    <property type="entry name" value="ATP_grasp_subdomain_1"/>
</dbReference>
<comment type="cofactor">
    <cofactor evidence="1">
        <name>Mg(2+)</name>
        <dbReference type="ChEBI" id="CHEBI:18420"/>
    </cofactor>
</comment>
<dbReference type="GO" id="GO:0005524">
    <property type="term" value="F:ATP binding"/>
    <property type="evidence" value="ECO:0007669"/>
    <property type="project" value="UniProtKB-KW"/>
</dbReference>
<keyword evidence="6" id="KW-0547">Nucleotide-binding</keyword>
<evidence type="ECO:0000259" key="15">
    <source>
        <dbReference type="Pfam" id="PF23229"/>
    </source>
</evidence>
<dbReference type="Pfam" id="PF23166">
    <property type="entry name" value="Ig_N_CWD1"/>
    <property type="match status" value="2"/>
</dbReference>
<feature type="domain" description="DUF7067" evidence="15">
    <location>
        <begin position="224"/>
        <end position="274"/>
    </location>
</feature>
<feature type="domain" description="DUF7067" evidence="15">
    <location>
        <begin position="337"/>
        <end position="382"/>
    </location>
</feature>
<protein>
    <recommendedName>
        <fullName evidence="18">Pyruvate phosphate dikinase AMP/ATP-binding domain-containing protein</fullName>
    </recommendedName>
</protein>
<evidence type="ECO:0000256" key="8">
    <source>
        <dbReference type="ARBA" id="ARBA00022840"/>
    </source>
</evidence>
<feature type="region of interest" description="Disordered" evidence="11">
    <location>
        <begin position="296"/>
        <end position="333"/>
    </location>
</feature>
<evidence type="ECO:0000256" key="11">
    <source>
        <dbReference type="SAM" id="MobiDB-lite"/>
    </source>
</evidence>
<name>A0AAD3DV89_9CHLO</name>
<feature type="compositionally biased region" description="Pro residues" evidence="11">
    <location>
        <begin position="421"/>
        <end position="436"/>
    </location>
</feature>
<dbReference type="Pfam" id="PF23229">
    <property type="entry name" value="DUF7067"/>
    <property type="match status" value="2"/>
</dbReference>
<sequence>MILDGVKLRPGAPCLEGYGRPVPHVGLHRRGLTHVSSRGVSAGWSSTRGPSPSSWIGQRVVRFERGVTTYAVATSPSFVTQKDLALRNGARVKVTVEQTETNDQIVSIETDVQAGRLLLHWGVEGGKDYKGGWRLPGQRARPEGTVQYKDRALQTPFRLDTNGRSRVVLHLDGEEASDYLNFVLKDDATNTWYDNNGSNFKVPLRADPSASASAAAAASDPLPKELCDKWAWVRWDHSGRPERSDGAAAAEYNKGVAEMRELLARGRTLDELWRVAEGKWKYSDYSKKVIIPALGDTTAPATSNGNNGSNNGSSSSNTTTTPAPAASAAAPIPTIPDDLLGVQAYVLWERAGKPGGADFSQDARRVITEQLQRGASLEDIARGLNYTLKSPSGSPAASAAPSPAASMDAGSGSRSGSGSAAPPPQQRKAPPPPGPPAQVGSPLGTPRRNPLDMIKRPAAGAAGAGVKPAPDLSAERSTRARPLDFLVQRFAVDPATRWRRTYPLGGKAELLAVVRQADEHSPIQLDLITDTASELVLHWGVCPQVSREWVIAPDELHPPGSAVMHKAVETPFHSCSGDSGEAECDVGMAGAQVPLQRLSITLPPDHHLGAVTFVLRSSDSTMWFKDAGGNWVVPLPSTDAPRDDGRSSDAAADELSRAVIEAESSSQWTLMHRFNKAADLLSEVLNGYYEQLDVAAALSRIYVWLRYSATRHLTWQRNYNTQPRILSAAQERLTNAIASAHGRTSGEAQEWVRLMLTTVGRGGDGQKIRDEILHIMHRNHIPERKGLWMEEWHQKLHNNTTPDDVHICEAYLAFLESGGNRGAYWRVLSDAGITRQRLESFDRPITLEPEYYPEKREALLRDFRAYLGILKAVHSGADLSASAGAAGNRIPGGARGYLAYVLSHVGDSQVLPLLEACVEARTELAPALTGCRELLYLDLALEDQARQAAERGVAAAGFGAAAFMRPLLQNLCLSLGNNEEICYCLKAWNELPSSVRSGGRPNKEEALLAVAVVNRIRRALAEISDRVINRLGDVSVAYGRAFGVERWAYEVFAEEVIRGGAAFAVSLVISAIEPSLRNAAALGAWQVISPIAATGVIDVVSGLHEVQEKVYEQPTVLVAEQVTGEEEIPEGVVAVITPDAPDVLSHVSVRARNMRVLFATCHDEAPLEQLKQAKGRWLHFTPSASGAVTWTAAQPPSAAGGAGGEGAGAHGAGAARPTKGLKIEVPVWCGRWVVGMDEYSDGVVGAKSKNLARLRGRLPPSINLPASVTLPFGCFEQILELPENQDIKRRLADRVARIAGRTPASSSSSSSGVVGGLLSGLGSLVGRSSSSSSATQQQQQSPAAPSHAELLAECRQLAMQVQVPRHVREELEGAMRAAGIPPPENEERWSLALQALRGVWASKYNDRAFYSLRKAGLDFDSVRMAVLVQRVVPAQYAFVIHTRNPSNNDEKEVFCELVKGLGESLVSGMVPGSAVAFKALKEPRSGLDSPEVLCYASKSEAMYVRDTLIFRSDSNGEDLEGYAGAGLYDSITMDPSLLSRVDYMEDRVVQDPGFRRHLLSRICHLGADIETALGSAQDIEGVVAPDGAITVVQTRPQV</sequence>
<comment type="caution">
    <text evidence="16">The sequence shown here is derived from an EMBL/GenBank/DDBJ whole genome shotgun (WGS) entry which is preliminary data.</text>
</comment>
<evidence type="ECO:0000259" key="13">
    <source>
        <dbReference type="Pfam" id="PF22973"/>
    </source>
</evidence>